<dbReference type="PANTHER" id="PTHR42963">
    <property type="entry name" value="CHROMOSOME PARTITION PROTEIN MUKB"/>
    <property type="match status" value="1"/>
</dbReference>
<evidence type="ECO:0000313" key="12">
    <source>
        <dbReference type="Proteomes" id="UP000325755"/>
    </source>
</evidence>
<evidence type="ECO:0000256" key="7">
    <source>
        <dbReference type="ARBA" id="ARBA00023125"/>
    </source>
</evidence>
<dbReference type="NCBIfam" id="TIGR02168">
    <property type="entry name" value="SMC_prok_B"/>
    <property type="match status" value="1"/>
</dbReference>
<comment type="subcellular location">
    <subcellularLocation>
        <location evidence="8">Cytoplasm</location>
    </subcellularLocation>
</comment>
<feature type="coiled-coil region" evidence="8">
    <location>
        <begin position="732"/>
        <end position="801"/>
    </location>
</feature>
<dbReference type="GO" id="GO:0003677">
    <property type="term" value="F:DNA binding"/>
    <property type="evidence" value="ECO:0007669"/>
    <property type="project" value="UniProtKB-UniRule"/>
</dbReference>
<dbReference type="GO" id="GO:0005694">
    <property type="term" value="C:chromosome"/>
    <property type="evidence" value="ECO:0007669"/>
    <property type="project" value="InterPro"/>
</dbReference>
<dbReference type="CDD" id="cd03278">
    <property type="entry name" value="ABC_SMC_barmotin"/>
    <property type="match status" value="2"/>
</dbReference>
<dbReference type="SUPFAM" id="SSF57997">
    <property type="entry name" value="Tropomyosin"/>
    <property type="match status" value="1"/>
</dbReference>
<evidence type="ECO:0000256" key="8">
    <source>
        <dbReference type="HAMAP-Rule" id="MF_01894"/>
    </source>
</evidence>
<dbReference type="GO" id="GO:0006260">
    <property type="term" value="P:DNA replication"/>
    <property type="evidence" value="ECO:0007669"/>
    <property type="project" value="UniProtKB-UniRule"/>
</dbReference>
<reference evidence="11 12" key="1">
    <citation type="submission" date="2019-09" db="EMBL/GenBank/DDBJ databases">
        <title>Ecophysiology of the spiral-shaped methanotroph Methylospira mobilis as revealed by the complete genome sequence.</title>
        <authorList>
            <person name="Oshkin I.Y."/>
            <person name="Dedysh S.N."/>
            <person name="Miroshnikov K."/>
            <person name="Danilova O.V."/>
            <person name="Hakobyan A."/>
            <person name="Liesack W."/>
        </authorList>
    </citation>
    <scope>NUCLEOTIDE SEQUENCE [LARGE SCALE GENOMIC DNA]</scope>
    <source>
        <strain evidence="11 12">Shm1</strain>
    </source>
</reference>
<dbReference type="PANTHER" id="PTHR42963:SF1">
    <property type="entry name" value="DUF4476 DOMAIN-CONTAINING PROTEIN"/>
    <property type="match status" value="1"/>
</dbReference>
<feature type="domain" description="SMC hinge" evidence="10">
    <location>
        <begin position="527"/>
        <end position="624"/>
    </location>
</feature>
<comment type="function">
    <text evidence="8">Required for chromosome condensation and partitioning.</text>
</comment>
<dbReference type="AlphaFoldDB" id="A0A5Q0BJL9"/>
<dbReference type="PIRSF" id="PIRSF005719">
    <property type="entry name" value="SMC"/>
    <property type="match status" value="1"/>
</dbReference>
<keyword evidence="7 8" id="KW-0238">DNA-binding</keyword>
<keyword evidence="2 8" id="KW-0547">Nucleotide-binding</keyword>
<dbReference type="Proteomes" id="UP000325755">
    <property type="component" value="Chromosome"/>
</dbReference>
<keyword evidence="1 8" id="KW-0963">Cytoplasm</keyword>
<keyword evidence="5 8" id="KW-0175">Coiled coil</keyword>
<dbReference type="OrthoDB" id="9808768at2"/>
<dbReference type="Pfam" id="PF02463">
    <property type="entry name" value="SMC_N"/>
    <property type="match status" value="1"/>
</dbReference>
<keyword evidence="6" id="KW-0226">DNA condensation</keyword>
<dbReference type="GO" id="GO:0005737">
    <property type="term" value="C:cytoplasm"/>
    <property type="evidence" value="ECO:0007669"/>
    <property type="project" value="UniProtKB-SubCell"/>
</dbReference>
<dbReference type="GO" id="GO:0007062">
    <property type="term" value="P:sister chromatid cohesion"/>
    <property type="evidence" value="ECO:0007669"/>
    <property type="project" value="InterPro"/>
</dbReference>
<comment type="domain">
    <text evidence="8">Contains large globular domains required for ATP hydrolysis at each terminus and a third globular domain forming a flexible hinge near the middle of the molecule. These domains are separated by coiled-coil structures.</text>
</comment>
<dbReference type="GO" id="GO:0030261">
    <property type="term" value="P:chromosome condensation"/>
    <property type="evidence" value="ECO:0007669"/>
    <property type="project" value="UniProtKB-KW"/>
</dbReference>
<feature type="coiled-coil region" evidence="8">
    <location>
        <begin position="830"/>
        <end position="878"/>
    </location>
</feature>
<dbReference type="InterPro" id="IPR027417">
    <property type="entry name" value="P-loop_NTPase"/>
</dbReference>
<dbReference type="InterPro" id="IPR036277">
    <property type="entry name" value="SMC_hinge_sf"/>
</dbReference>
<accession>A0A5Q0BJL9</accession>
<dbReference type="InterPro" id="IPR011890">
    <property type="entry name" value="SMC_prok"/>
</dbReference>
<dbReference type="GO" id="GO:0016887">
    <property type="term" value="F:ATP hydrolysis activity"/>
    <property type="evidence" value="ECO:0007669"/>
    <property type="project" value="InterPro"/>
</dbReference>
<dbReference type="Gene3D" id="3.40.50.300">
    <property type="entry name" value="P-loop containing nucleotide triphosphate hydrolases"/>
    <property type="match status" value="2"/>
</dbReference>
<feature type="domain" description="RecF/RecN/SMC N-terminal" evidence="9">
    <location>
        <begin position="3"/>
        <end position="1159"/>
    </location>
</feature>
<evidence type="ECO:0000256" key="1">
    <source>
        <dbReference type="ARBA" id="ARBA00022490"/>
    </source>
</evidence>
<evidence type="ECO:0000313" key="11">
    <source>
        <dbReference type="EMBL" id="QFY44000.1"/>
    </source>
</evidence>
<protein>
    <recommendedName>
        <fullName evidence="8">Chromosome partition protein Smc</fullName>
    </recommendedName>
</protein>
<name>A0A5Q0BJL9_9GAMM</name>
<dbReference type="GO" id="GO:0005524">
    <property type="term" value="F:ATP binding"/>
    <property type="evidence" value="ECO:0007669"/>
    <property type="project" value="UniProtKB-UniRule"/>
</dbReference>
<comment type="subunit">
    <text evidence="8">Homodimer.</text>
</comment>
<gene>
    <name evidence="8 11" type="primary">smc</name>
    <name evidence="11" type="ORF">F6R98_16320</name>
</gene>
<feature type="binding site" evidence="8">
    <location>
        <begin position="32"/>
        <end position="39"/>
    </location>
    <ligand>
        <name>ATP</name>
        <dbReference type="ChEBI" id="CHEBI:30616"/>
    </ligand>
</feature>
<dbReference type="InterPro" id="IPR050308">
    <property type="entry name" value="MukB/SMC"/>
</dbReference>
<dbReference type="RefSeq" id="WP_153249970.1">
    <property type="nucleotide sequence ID" value="NZ_CP044205.1"/>
</dbReference>
<dbReference type="InterPro" id="IPR003395">
    <property type="entry name" value="RecF/RecN/SMC_N"/>
</dbReference>
<keyword evidence="3" id="KW-0159">Chromosome partition</keyword>
<evidence type="ECO:0000256" key="2">
    <source>
        <dbReference type="ARBA" id="ARBA00022741"/>
    </source>
</evidence>
<organism evidence="11 12">
    <name type="scientific">Candidatus Methylospira mobilis</name>
    <dbReference type="NCBI Taxonomy" id="1808979"/>
    <lineage>
        <taxon>Bacteria</taxon>
        <taxon>Pseudomonadati</taxon>
        <taxon>Pseudomonadota</taxon>
        <taxon>Gammaproteobacteria</taxon>
        <taxon>Methylococcales</taxon>
        <taxon>Methylococcaceae</taxon>
        <taxon>Candidatus Methylospira</taxon>
    </lineage>
</organism>
<dbReference type="KEGG" id="mmob:F6R98_16320"/>
<evidence type="ECO:0000256" key="4">
    <source>
        <dbReference type="ARBA" id="ARBA00022840"/>
    </source>
</evidence>
<feature type="coiled-coil region" evidence="8">
    <location>
        <begin position="391"/>
        <end position="500"/>
    </location>
</feature>
<evidence type="ECO:0000256" key="6">
    <source>
        <dbReference type="ARBA" id="ARBA00023067"/>
    </source>
</evidence>
<evidence type="ECO:0000259" key="10">
    <source>
        <dbReference type="Pfam" id="PF06470"/>
    </source>
</evidence>
<proteinExistence type="inferred from homology"/>
<dbReference type="Pfam" id="PF06470">
    <property type="entry name" value="SMC_hinge"/>
    <property type="match status" value="1"/>
</dbReference>
<evidence type="ECO:0000259" key="9">
    <source>
        <dbReference type="Pfam" id="PF02463"/>
    </source>
</evidence>
<comment type="similarity">
    <text evidence="8">Belongs to the SMC family.</text>
</comment>
<keyword evidence="4 8" id="KW-0067">ATP-binding</keyword>
<evidence type="ECO:0000256" key="3">
    <source>
        <dbReference type="ARBA" id="ARBA00022829"/>
    </source>
</evidence>
<keyword evidence="12" id="KW-1185">Reference proteome</keyword>
<evidence type="ECO:0000256" key="5">
    <source>
        <dbReference type="ARBA" id="ARBA00023054"/>
    </source>
</evidence>
<dbReference type="InParanoid" id="A0A5Q0BJL9"/>
<feature type="coiled-coil region" evidence="8">
    <location>
        <begin position="904"/>
        <end position="941"/>
    </location>
</feature>
<dbReference type="GO" id="GO:0007059">
    <property type="term" value="P:chromosome segregation"/>
    <property type="evidence" value="ECO:0007669"/>
    <property type="project" value="UniProtKB-UniRule"/>
</dbReference>
<dbReference type="EMBL" id="CP044205">
    <property type="protein sequence ID" value="QFY44000.1"/>
    <property type="molecule type" value="Genomic_DNA"/>
</dbReference>
<dbReference type="SUPFAM" id="SSF52540">
    <property type="entry name" value="P-loop containing nucleoside triphosphate hydrolases"/>
    <property type="match status" value="1"/>
</dbReference>
<feature type="coiled-coil region" evidence="8">
    <location>
        <begin position="191"/>
        <end position="225"/>
    </location>
</feature>
<dbReference type="InterPro" id="IPR024704">
    <property type="entry name" value="SMC"/>
</dbReference>
<sequence length="1177" mass="134075">MRLDKIRLAGFKSFVDPTTIPLAANLIGIVGPNGCGKSNIIDAVRWVMGESSAKHLRGESMADVIFNGSTSRKPVSQASVELVFDNSEGDAPGEYSAYREISVKRLVTRDGQSGYFLNGTRCRRKDITDIFLGTGLGARSYAIIEQGTISRLIEAKPDEMRAVIEEAAGISRYKERRHETEIRMRHTVENMERLHDVREEIAKQLGSLQRQAKKAEKYIALKEEERRYREQLLGLRWRKYEQAGEENRLALAQCEQQFRQLVAEETRLAEEQQIAQAVYEQLQKKLQDRQAAFYEVNAESGRMEQAIKHARQAQDERQRECARLRDEQLQAQVDLAQDREQLETIREENRLILMRLEQTQDDEAGAQENALALDKTLLSNLEARDMVRGNMLTLKNQKELQRARMQQLHERKQHIQARSERLLQEQDQVEAMLNDAAMEALQEMLDAGEEKKREISLRHDELTQRMQHERATLQKKQTALHELRAELHEVQGKISSLELLQQHAMGKDKEKLNVWLDSLAWEGEPVRLAEGLEVESGWESAIETVLGIQLESLCVENIQLLFQGVAMDTCPESVAFLEADKSDSAREAPASDLSLPRLVDFVRSPWRLHSVLGTVYCALSLDDAWASRAGLASHESIITRDGNWIGPNWLLVKRADDAHAGVLARERDLRELKLRREGCAFRLENDNDQACLLEESLLATEFEREQRQSEINNLMVELSQINSRFSAAGARREEARKRMRQVQSELDELAHERQQSEEAWVESGLVMEQFEQAWEDNQLQLDTAQAKVSALEERSRAATARWKTLQDQAHKLTSRRESIQASEVLIAKHLERVEAQHMQASSRLEELIRRVDDMDAPMDEERQALHLLLEQRAEIELELGDIRKKTQEAETGNRALSEARMSGGRELETLKARLEAAKLELQANEIRRQTVDEQLAELEADGPAILRTLPEDADEGEWQRRANDLTTEINALGAVNLMAKEEYEEQLERMRILDAQYQDLAESQATLQQAMEKIDRECRARFRETFERINIGLQRMFPKLFGGGQAYLELNERDLLETGVSVMARPPGKRNSSIHLLSGGEKALTAVALVFAIFELNPAPFCLLDEVDAPLDDANVGRFSQLVREMSEQVQFLFISHNKVTMEIARHLAGVTMKEPGVSRIVAVDIAEAVELAALSS</sequence>
<feature type="coiled-coil region" evidence="8">
    <location>
        <begin position="980"/>
        <end position="1020"/>
    </location>
</feature>
<dbReference type="HAMAP" id="MF_01894">
    <property type="entry name" value="Smc_prok"/>
    <property type="match status" value="1"/>
</dbReference>
<dbReference type="SUPFAM" id="SSF75553">
    <property type="entry name" value="Smc hinge domain"/>
    <property type="match status" value="1"/>
</dbReference>
<dbReference type="InterPro" id="IPR010935">
    <property type="entry name" value="SMC_hinge"/>
</dbReference>